<name>A0ACB0M0T1_TRIPR</name>
<sequence length="1211" mass="134517">MGQSLSTSVPSPELNISETNLFCYGYVDGNGNDSSYDNFGYRRNYIDEIPDECLASILHFVDAVDRKNCSLVCRRWLRVEGESRQRLSLNAEAKLLDVVPSLFTRFDSVTKIALRCNRKSISINDDALILISLRCKNLTRLKLRGCREITEIGMLGLARNCKNLKKLSVVSCLFGVKGIHAVVDNSNVIEELSVKRLRGVNDDGGELLCGGGGGSSLKSICLKELVNGSSFAPLIIGSRKLQTLKLIRCIGDWDTTLTSVGKLSSGLIEIHLEKIQVSDVGLVGVSKCLKLETLHLVKTPECSDVGLIAVAEHCKMLKKLHINGWRTNRIGDDSLISVARNCPNLQELVLIAMFPTSLSLGAIASYCQGLERFALCGIVTVSDADIECIASKCVALRKLCIKGCPVSNVGIAAFASGCPNLVKLKVRKCVKVTGEVGEWLRVRRSSLAVNFDHNQVEALDGSGSDVGVQETTMAFPPNDNEVTLIDDSPSTSNNNNNNNNRLFRTKFGFFAGRNFVPCAFRRVPVRMGLGNLYRRRVRVFTMAIVVYLDYKSVQQKEKWVSKSKQTAMWEKAHERNAKRILKLIIEMEGLWVKLGQYMSTRADVLPPAYINNLKQLQDSLPPRPLEEVYGTIQKEFGKSMDELFLDFVNEPLATASIAQVHRATLLNGQDVVVKVQHDGIKTVILEDLKNAKSIVDWIAWAEPQYNFNPMIDEWCKEAPKELDFNLEAENTRTVAKNLGCRNQHDGNLNPNRVDVLIPDVIQATEKVLILEYMDGIRLNDLESLEAYGVDKQKIVEEITRAYAHQIYIDGFFNGDPHPGNFRVSKESPHRPILLDFGLTKILSSTIKQALAKMFLSSVEGDHVALLSAFAEMGLKLRLDIPEQAMEVTAIFFRATTPAKESMETMKSLDDKRKNNMKIIQKKMNLNQKEMKRFNPVDAFPGDIVIFGRVLNLLRGLSATMNVTIVYMDIMRPFAESVLSGFIGRGPSVNDGWVFNSPVHSDVESKLRKLLIELGNNDKILGIQVCAYKDGEVIIDTAAGVLGKYDPRPVKPDSLFPVFSVTKGITAGMVHWLVDNGKLNLEENVANIWPSFGSNGKEVIKVHHVLNHTSGLHSAMADMSQENPLLILDWDECLKRICSSAPETEPGKVQSYHYLSFGWLCGGIIEHASGKNFQEILEESIVRPLQIEGELYVGIPPGVESRLAALTVDTDD</sequence>
<gene>
    <name evidence="1" type="ORF">MILVUS5_LOCUS37981</name>
</gene>
<dbReference type="EMBL" id="CASHSV030000716">
    <property type="protein sequence ID" value="CAJ2674815.1"/>
    <property type="molecule type" value="Genomic_DNA"/>
</dbReference>
<evidence type="ECO:0000313" key="2">
    <source>
        <dbReference type="Proteomes" id="UP001177021"/>
    </source>
</evidence>
<dbReference type="Proteomes" id="UP001177021">
    <property type="component" value="Unassembled WGS sequence"/>
</dbReference>
<proteinExistence type="predicted"/>
<evidence type="ECO:0000313" key="1">
    <source>
        <dbReference type="EMBL" id="CAJ2674815.1"/>
    </source>
</evidence>
<protein>
    <submittedName>
        <fullName evidence="1">Uncharacterized protein</fullName>
    </submittedName>
</protein>
<organism evidence="1 2">
    <name type="scientific">Trifolium pratense</name>
    <name type="common">Red clover</name>
    <dbReference type="NCBI Taxonomy" id="57577"/>
    <lineage>
        <taxon>Eukaryota</taxon>
        <taxon>Viridiplantae</taxon>
        <taxon>Streptophyta</taxon>
        <taxon>Embryophyta</taxon>
        <taxon>Tracheophyta</taxon>
        <taxon>Spermatophyta</taxon>
        <taxon>Magnoliopsida</taxon>
        <taxon>eudicotyledons</taxon>
        <taxon>Gunneridae</taxon>
        <taxon>Pentapetalae</taxon>
        <taxon>rosids</taxon>
        <taxon>fabids</taxon>
        <taxon>Fabales</taxon>
        <taxon>Fabaceae</taxon>
        <taxon>Papilionoideae</taxon>
        <taxon>50 kb inversion clade</taxon>
        <taxon>NPAAA clade</taxon>
        <taxon>Hologalegina</taxon>
        <taxon>IRL clade</taxon>
        <taxon>Trifolieae</taxon>
        <taxon>Trifolium</taxon>
    </lineage>
</organism>
<keyword evidence="2" id="KW-1185">Reference proteome</keyword>
<accession>A0ACB0M0T1</accession>
<comment type="caution">
    <text evidence="1">The sequence shown here is derived from an EMBL/GenBank/DDBJ whole genome shotgun (WGS) entry which is preliminary data.</text>
</comment>
<reference evidence="1" key="1">
    <citation type="submission" date="2023-10" db="EMBL/GenBank/DDBJ databases">
        <authorList>
            <person name="Rodriguez Cubillos JULIANA M."/>
            <person name="De Vega J."/>
        </authorList>
    </citation>
    <scope>NUCLEOTIDE SEQUENCE</scope>
</reference>